<dbReference type="PROSITE" id="PS51892">
    <property type="entry name" value="SUBTILASE"/>
    <property type="match status" value="1"/>
</dbReference>
<dbReference type="InterPro" id="IPR015500">
    <property type="entry name" value="Peptidase_S8_subtilisin-rel"/>
</dbReference>
<dbReference type="EMBL" id="JACTVJ010000004">
    <property type="protein sequence ID" value="MBC9712027.1"/>
    <property type="molecule type" value="Genomic_DNA"/>
</dbReference>
<dbReference type="Gene3D" id="2.60.40.10">
    <property type="entry name" value="Immunoglobulins"/>
    <property type="match status" value="1"/>
</dbReference>
<evidence type="ECO:0000256" key="3">
    <source>
        <dbReference type="ARBA" id="ARBA00022801"/>
    </source>
</evidence>
<keyword evidence="2 5" id="KW-0645">Protease</keyword>
<dbReference type="CDD" id="cd07487">
    <property type="entry name" value="Peptidases_S8_1"/>
    <property type="match status" value="1"/>
</dbReference>
<proteinExistence type="inferred from homology"/>
<dbReference type="Proteomes" id="UP000642284">
    <property type="component" value="Unassembled WGS sequence"/>
</dbReference>
<evidence type="ECO:0000256" key="6">
    <source>
        <dbReference type="RuleBase" id="RU003355"/>
    </source>
</evidence>
<dbReference type="PROSITE" id="PS00137">
    <property type="entry name" value="SUBTILASE_HIS"/>
    <property type="match status" value="1"/>
</dbReference>
<dbReference type="Gene3D" id="3.40.50.200">
    <property type="entry name" value="Peptidase S8/S53 domain"/>
    <property type="match status" value="1"/>
</dbReference>
<dbReference type="PRINTS" id="PR00723">
    <property type="entry name" value="SUBTILISIN"/>
</dbReference>
<feature type="active site" description="Charge relay system" evidence="5">
    <location>
        <position position="231"/>
    </location>
</feature>
<dbReference type="PROSITE" id="PS00136">
    <property type="entry name" value="SUBTILASE_ASP"/>
    <property type="match status" value="1"/>
</dbReference>
<evidence type="ECO:0000256" key="7">
    <source>
        <dbReference type="SAM" id="SignalP"/>
    </source>
</evidence>
<keyword evidence="10" id="KW-1185">Reference proteome</keyword>
<feature type="chain" id="PRO_5046507580" evidence="7">
    <location>
        <begin position="33"/>
        <end position="1107"/>
    </location>
</feature>
<keyword evidence="7" id="KW-0732">Signal</keyword>
<dbReference type="InterPro" id="IPR023828">
    <property type="entry name" value="Peptidase_S8_Ser-AS"/>
</dbReference>
<feature type="active site" description="Charge relay system" evidence="5">
    <location>
        <position position="442"/>
    </location>
</feature>
<dbReference type="Pfam" id="PF00082">
    <property type="entry name" value="Peptidase_S8"/>
    <property type="match status" value="1"/>
</dbReference>
<evidence type="ECO:0000313" key="9">
    <source>
        <dbReference type="EMBL" id="MBC9712027.1"/>
    </source>
</evidence>
<accession>A0ABR7S974</accession>
<evidence type="ECO:0000256" key="2">
    <source>
        <dbReference type="ARBA" id="ARBA00022670"/>
    </source>
</evidence>
<evidence type="ECO:0000259" key="8">
    <source>
        <dbReference type="Pfam" id="PF00082"/>
    </source>
</evidence>
<comment type="similarity">
    <text evidence="1 5 6">Belongs to the peptidase S8 family.</text>
</comment>
<reference evidence="9 10" key="1">
    <citation type="submission" date="2020-08" db="EMBL/GenBank/DDBJ databases">
        <title>Genemic of Streptomyces polyaspartic.</title>
        <authorList>
            <person name="Liu W."/>
        </authorList>
    </citation>
    <scope>NUCLEOTIDE SEQUENCE [LARGE SCALE GENOMIC DNA]</scope>
    <source>
        <strain evidence="9 10">TRM66268-LWL</strain>
    </source>
</reference>
<dbReference type="SUPFAM" id="SSF52743">
    <property type="entry name" value="Subtilisin-like"/>
    <property type="match status" value="1"/>
</dbReference>
<dbReference type="PROSITE" id="PS00138">
    <property type="entry name" value="SUBTILASE_SER"/>
    <property type="match status" value="1"/>
</dbReference>
<dbReference type="RefSeq" id="WP_187812521.1">
    <property type="nucleotide sequence ID" value="NZ_JACTVJ010000004.1"/>
</dbReference>
<evidence type="ECO:0000256" key="4">
    <source>
        <dbReference type="ARBA" id="ARBA00022825"/>
    </source>
</evidence>
<keyword evidence="3 5" id="KW-0378">Hydrolase</keyword>
<feature type="domain" description="Peptidase S8/S53" evidence="8">
    <location>
        <begin position="222"/>
        <end position="488"/>
    </location>
</feature>
<dbReference type="PANTHER" id="PTHR43806:SF11">
    <property type="entry name" value="CEREVISIN-RELATED"/>
    <property type="match status" value="1"/>
</dbReference>
<evidence type="ECO:0000256" key="1">
    <source>
        <dbReference type="ARBA" id="ARBA00011073"/>
    </source>
</evidence>
<protein>
    <submittedName>
        <fullName evidence="9">S8 family serine peptidase</fullName>
    </submittedName>
</protein>
<evidence type="ECO:0000313" key="10">
    <source>
        <dbReference type="Proteomes" id="UP000642284"/>
    </source>
</evidence>
<dbReference type="InterPro" id="IPR000209">
    <property type="entry name" value="Peptidase_S8/S53_dom"/>
</dbReference>
<gene>
    <name evidence="9" type="ORF">H9Y04_05510</name>
</gene>
<dbReference type="InterPro" id="IPR022398">
    <property type="entry name" value="Peptidase_S8_His-AS"/>
</dbReference>
<evidence type="ECO:0000256" key="5">
    <source>
        <dbReference type="PROSITE-ProRule" id="PRU01240"/>
    </source>
</evidence>
<keyword evidence="4 5" id="KW-0720">Serine protease</keyword>
<dbReference type="InterPro" id="IPR036852">
    <property type="entry name" value="Peptidase_S8/S53_dom_sf"/>
</dbReference>
<name>A0ABR7S974_9ACTN</name>
<organism evidence="9 10">
    <name type="scientific">Streptomyces polyasparticus</name>
    <dbReference type="NCBI Taxonomy" id="2767826"/>
    <lineage>
        <taxon>Bacteria</taxon>
        <taxon>Bacillati</taxon>
        <taxon>Actinomycetota</taxon>
        <taxon>Actinomycetes</taxon>
        <taxon>Kitasatosporales</taxon>
        <taxon>Streptomycetaceae</taxon>
        <taxon>Streptomyces</taxon>
    </lineage>
</organism>
<comment type="caution">
    <text evidence="9">The sequence shown here is derived from an EMBL/GenBank/DDBJ whole genome shotgun (WGS) entry which is preliminary data.</text>
</comment>
<feature type="active site" description="Charge relay system" evidence="5">
    <location>
        <position position="263"/>
    </location>
</feature>
<dbReference type="InterPro" id="IPR013783">
    <property type="entry name" value="Ig-like_fold"/>
</dbReference>
<dbReference type="InterPro" id="IPR050131">
    <property type="entry name" value="Peptidase_S8_subtilisin-like"/>
</dbReference>
<feature type="signal peptide" evidence="7">
    <location>
        <begin position="1"/>
        <end position="32"/>
    </location>
</feature>
<dbReference type="InterPro" id="IPR023827">
    <property type="entry name" value="Peptidase_S8_Asp-AS"/>
</dbReference>
<sequence length="1107" mass="114738">MRRLVYRPALVATAATAVIAATMGATTLPATADGAAPASAKAPHKPTHRVQLITGDTAEVTGGKVTGFRPAPGREDIPVRIADNGGRSLVIPLDAERLIAEGVLDQRLFDAELLAAPAARKAYKKGLKVIVGYRGAAATARAEVSDAGGTEVRRDLKSLNAEAVTTPAKDLPELWNSLTARNGLAATTGVRNVWLDAPVKARLDVSIPQIGADKAWQAGYDGKGVKVAVLDTGVDETHPDLVGQQLVEKNFSASADTKDRQGHGTHVASTVAGTGAKSGGKFKGVAPGAGLIDGKVLDDTGSGEESDIIEAIEWAVGEGADIVSMSLGGPDAPGVEPLEEAVNTYTENNGVLFTVAAGNEGPGASTVGSPGAADGALTVGAVDDNDAMASFSSRGPRVGDGAIKPDVTAPGVDITAASAPGNSIAAEVGENPEGYMTISGTSMATPHVAGAAAILKQQHPDWKAAELKGVLTGSTKDGGFTAFEQGAGRIQVDKAIAQGVYASPTSLSLGKAAWPHEDDAPIDRKVTYRNTGTSDVTLDLSVAGKGPKGEAAPAGMFGVAPAQLTVPAGGTAEATFTADTSVEAADGQYSAAITATGGGQSVRTAAAVEREVASYTVSLEQLGRDGKAAAHFQTYVTALTGVAAGQEFTFDEASSSTELRLPVGEYSVQSMVIADRADLSKGLDWIAQPRLKVDGDTKVTFDARTAKPVDITVPDAKAVPEQAYAAYEVQGPSFPLTIGWRLESYANFRSAHLGGDLADGQLLNQVWDADFAVGEDTQYSVVYGGARKRLDDGFTKQVQPGELARIEAGMGVLAPGKTAWLSAIGSVTGISGFTSGRFVAAPTTQHLYVSAADNADWSLFADQLGDPLPNGWLPSETSYQIYFAKYAAGRTYGIPFNTGVHGPVLDGSRSITRSGDTLYAFQDVFADGAGHRGGSEGVTATTTLYRNGVKLAENDSEIAFESFPLPKEDAEYTLSTSQTRANRKMFQVATRIDASWTFRSKSGDKAAPVSVVRFHPAVDLESKVKAHRPLLMPVEIQGAAAAEGNLKSLTVEASYDGGRHWTKLPKVLGKYALLAPAAGKGVTLRAEVTDQQGNVSKVTVYDAFLGR</sequence>
<dbReference type="PIRSF" id="PIRSF037854">
    <property type="entry name" value="Dihydropyridine_esterase"/>
    <property type="match status" value="1"/>
</dbReference>
<dbReference type="PANTHER" id="PTHR43806">
    <property type="entry name" value="PEPTIDASE S8"/>
    <property type="match status" value="1"/>
</dbReference>
<dbReference type="InterPro" id="IPR017297">
    <property type="entry name" value="Peptidase_S8A_DPH-A"/>
</dbReference>